<reference evidence="2 3" key="1">
    <citation type="journal article" date="2007" name="Science">
        <title>The Fusarium graminearum genome reveals a link between localized polymorphism and pathogen specialization.</title>
        <authorList>
            <person name="Cuomo C.A."/>
            <person name="Gueldener U."/>
            <person name="Xu J.-R."/>
            <person name="Trail F."/>
            <person name="Turgeon B.G."/>
            <person name="Di Pietro A."/>
            <person name="Walton J.D."/>
            <person name="Ma L.-J."/>
            <person name="Baker S.E."/>
            <person name="Rep M."/>
            <person name="Adam G."/>
            <person name="Antoniw J."/>
            <person name="Baldwin T."/>
            <person name="Calvo S.E."/>
            <person name="Chang Y.-L."/>
            <person name="DeCaprio D."/>
            <person name="Gale L.R."/>
            <person name="Gnerre S."/>
            <person name="Goswami R.S."/>
            <person name="Hammond-Kosack K."/>
            <person name="Harris L.J."/>
            <person name="Hilburn K."/>
            <person name="Kennell J.C."/>
            <person name="Kroken S."/>
            <person name="Magnuson J.K."/>
            <person name="Mannhaupt G."/>
            <person name="Mauceli E.W."/>
            <person name="Mewes H.-W."/>
            <person name="Mitterbauer R."/>
            <person name="Muehlbauer G."/>
            <person name="Muensterkoetter M."/>
            <person name="Nelson D."/>
            <person name="O'Donnell K."/>
            <person name="Ouellet T."/>
            <person name="Qi W."/>
            <person name="Quesneville H."/>
            <person name="Roncero M.I.G."/>
            <person name="Seong K.-Y."/>
            <person name="Tetko I.V."/>
            <person name="Urban M."/>
            <person name="Waalwijk C."/>
            <person name="Ward T.J."/>
            <person name="Yao J."/>
            <person name="Birren B.W."/>
            <person name="Kistler H.C."/>
        </authorList>
    </citation>
    <scope>NUCLEOTIDE SEQUENCE [LARGE SCALE GENOMIC DNA]</scope>
    <source>
        <strain evidence="3">ATCC MYA-4620 / CBS 123657 / FGSC 9075 / NRRL 31084 / PH-1</strain>
        <strain evidence="2">PH-1 / ATCC MYA-4620 / FGSC 9075 / NRRL 31084</strain>
    </source>
</reference>
<reference evidence="1 3" key="4">
    <citation type="journal article" date="2015" name="BMC Genomics">
        <title>The completed genome sequence of the pathogenic ascomycete fungus Fusarium graminearum.</title>
        <authorList>
            <person name="King R."/>
            <person name="Urban M."/>
            <person name="Hammond-Kosack M.C."/>
            <person name="Hassani-Pak K."/>
            <person name="Hammond-Kosack K.E."/>
        </authorList>
    </citation>
    <scope>NUCLEOTIDE SEQUENCE [LARGE SCALE GENOMIC DNA]</scope>
    <source>
        <strain evidence="3">ATCC MYA-4620 / CBS 123657 / FGSC 9075 / NRRL 31084 / PH-1</strain>
        <strain evidence="1">PH-1</strain>
    </source>
</reference>
<name>A0A0E0SAD9_GIBZE</name>
<evidence type="ECO:0000313" key="2">
    <source>
        <dbReference type="EnsemblFungi" id="CEF83402"/>
    </source>
</evidence>
<reference key="3">
    <citation type="submission" date="2014-02" db="EMBL/GenBank/DDBJ databases">
        <title>A revised Fusarium graminearum genomic reference sequence using whole shotgun re-sequencing.</title>
        <authorList>
            <person name="King R."/>
            <person name="Urban M."/>
            <person name="Hassani-Pak K."/>
            <person name="Hammond-Kosack K."/>
        </authorList>
    </citation>
    <scope>NUCLEOTIDE SEQUENCE</scope>
    <source>
        <strain>PH-1</strain>
    </source>
</reference>
<dbReference type="InParanoid" id="A0A0E0SAD9"/>
<accession>A0A0E0SAD9</accession>
<dbReference type="EMBL" id="HG970335">
    <property type="protein sequence ID" value="CEF83402.1"/>
    <property type="molecule type" value="Genomic_DNA"/>
</dbReference>
<proteinExistence type="predicted"/>
<evidence type="ECO:0000313" key="1">
    <source>
        <dbReference type="EMBL" id="CEF83402.1"/>
    </source>
</evidence>
<reference evidence="2" key="5">
    <citation type="submission" date="2017-01" db="UniProtKB">
        <authorList>
            <consortium name="EnsemblFungi"/>
        </authorList>
    </citation>
    <scope>IDENTIFICATION</scope>
    <source>
        <strain evidence="2">PH-1 / ATCC MYA-4620 / FGSC 9075 / NRRL 31084</strain>
    </source>
</reference>
<dbReference type="AlphaFoldDB" id="A0A0E0SAD9"/>
<gene>
    <name evidence="1" type="ORF">FGRAMPH1_01T22739</name>
</gene>
<dbReference type="Proteomes" id="UP000070720">
    <property type="component" value="Chromosome 4"/>
</dbReference>
<reference evidence="2 3" key="2">
    <citation type="journal article" date="2010" name="Nature">
        <title>Comparative genomics reveals mobile pathogenicity chromosomes in Fusarium.</title>
        <authorList>
            <person name="Ma L.J."/>
            <person name="van der Does H.C."/>
            <person name="Borkovich K.A."/>
            <person name="Coleman J.J."/>
            <person name="Daboussi M.J."/>
            <person name="Di Pietro A."/>
            <person name="Dufresne M."/>
            <person name="Freitag M."/>
            <person name="Grabherr M."/>
            <person name="Henrissat B."/>
            <person name="Houterman P.M."/>
            <person name="Kang S."/>
            <person name="Shim W.B."/>
            <person name="Woloshuk C."/>
            <person name="Xie X."/>
            <person name="Xu J.R."/>
            <person name="Antoniw J."/>
            <person name="Baker S.E."/>
            <person name="Bluhm B.H."/>
            <person name="Breakspear A."/>
            <person name="Brown D.W."/>
            <person name="Butchko R.A."/>
            <person name="Chapman S."/>
            <person name="Coulson R."/>
            <person name="Coutinho P.M."/>
            <person name="Danchin E.G."/>
            <person name="Diener A."/>
            <person name="Gale L.R."/>
            <person name="Gardiner D.M."/>
            <person name="Goff S."/>
            <person name="Hammond-Kosack K.E."/>
            <person name="Hilburn K."/>
            <person name="Hua-Van A."/>
            <person name="Jonkers W."/>
            <person name="Kazan K."/>
            <person name="Kodira C.D."/>
            <person name="Koehrsen M."/>
            <person name="Kumar L."/>
            <person name="Lee Y.H."/>
            <person name="Li L."/>
            <person name="Manners J.M."/>
            <person name="Miranda-Saavedra D."/>
            <person name="Mukherjee M."/>
            <person name="Park G."/>
            <person name="Park J."/>
            <person name="Park S.Y."/>
            <person name="Proctor R.H."/>
            <person name="Regev A."/>
            <person name="Ruiz-Roldan M.C."/>
            <person name="Sain D."/>
            <person name="Sakthikumar S."/>
            <person name="Sykes S."/>
            <person name="Schwartz D.C."/>
            <person name="Turgeon B.G."/>
            <person name="Wapinski I."/>
            <person name="Yoder O."/>
            <person name="Young S."/>
            <person name="Zeng Q."/>
            <person name="Zhou S."/>
            <person name="Galagan J."/>
            <person name="Cuomo C.A."/>
            <person name="Kistler H.C."/>
            <person name="Rep M."/>
        </authorList>
    </citation>
    <scope>GENOME REANNOTATION</scope>
    <source>
        <strain evidence="3">ATCC MYA-4620 / CBS 123657 / FGSC 9075 / NRRL 31084 / PH-1</strain>
        <strain evidence="2">PH-1 / ATCC MYA-4620 / FGSC 9075 / NRRL 31084</strain>
    </source>
</reference>
<dbReference type="VEuPathDB" id="FungiDB:FGRAMPH1_01G22739"/>
<dbReference type="EnsemblFungi" id="CEF83402">
    <property type="protein sequence ID" value="CEF83402"/>
    <property type="gene ID" value="FGRRES_20340"/>
</dbReference>
<protein>
    <submittedName>
        <fullName evidence="1">Chromosome 4, complete genome</fullName>
    </submittedName>
</protein>
<sequence>MTNNASTGSYSGSVIGDFTLGRTQNHRGCGSYGGVSKNSVINVPNLPRITPNWSTDSTTNDNITANGAAPDDAAEAMRLYLHSVDRESINA</sequence>
<evidence type="ECO:0000313" key="3">
    <source>
        <dbReference type="Proteomes" id="UP000070720"/>
    </source>
</evidence>
<keyword evidence="3" id="KW-1185">Reference proteome</keyword>
<organism evidence="2">
    <name type="scientific">Gibberella zeae (strain ATCC MYA-4620 / CBS 123657 / FGSC 9075 / NRRL 31084 / PH-1)</name>
    <name type="common">Wheat head blight fungus</name>
    <name type="synonym">Fusarium graminearum</name>
    <dbReference type="NCBI Taxonomy" id="229533"/>
    <lineage>
        <taxon>Eukaryota</taxon>
        <taxon>Fungi</taxon>
        <taxon>Dikarya</taxon>
        <taxon>Ascomycota</taxon>
        <taxon>Pezizomycotina</taxon>
        <taxon>Sordariomycetes</taxon>
        <taxon>Hypocreomycetidae</taxon>
        <taxon>Hypocreales</taxon>
        <taxon>Nectriaceae</taxon>
        <taxon>Fusarium</taxon>
    </lineage>
</organism>